<dbReference type="OrthoDB" id="3016366at2759"/>
<dbReference type="Proteomes" id="UP000076761">
    <property type="component" value="Unassembled WGS sequence"/>
</dbReference>
<organism evidence="1 2">
    <name type="scientific">Neolentinus lepideus HHB14362 ss-1</name>
    <dbReference type="NCBI Taxonomy" id="1314782"/>
    <lineage>
        <taxon>Eukaryota</taxon>
        <taxon>Fungi</taxon>
        <taxon>Dikarya</taxon>
        <taxon>Basidiomycota</taxon>
        <taxon>Agaricomycotina</taxon>
        <taxon>Agaricomycetes</taxon>
        <taxon>Gloeophyllales</taxon>
        <taxon>Gloeophyllaceae</taxon>
        <taxon>Neolentinus</taxon>
    </lineage>
</organism>
<keyword evidence="2" id="KW-1185">Reference proteome</keyword>
<protein>
    <submittedName>
        <fullName evidence="1">Uncharacterized protein</fullName>
    </submittedName>
</protein>
<evidence type="ECO:0000313" key="1">
    <source>
        <dbReference type="EMBL" id="KZT22101.1"/>
    </source>
</evidence>
<gene>
    <name evidence="1" type="ORF">NEOLEDRAFT_1072261</name>
</gene>
<reference evidence="1 2" key="1">
    <citation type="journal article" date="2016" name="Mol. Biol. Evol.">
        <title>Comparative Genomics of Early-Diverging Mushroom-Forming Fungi Provides Insights into the Origins of Lignocellulose Decay Capabilities.</title>
        <authorList>
            <person name="Nagy L.G."/>
            <person name="Riley R."/>
            <person name="Tritt A."/>
            <person name="Adam C."/>
            <person name="Daum C."/>
            <person name="Floudas D."/>
            <person name="Sun H."/>
            <person name="Yadav J.S."/>
            <person name="Pangilinan J."/>
            <person name="Larsson K.H."/>
            <person name="Matsuura K."/>
            <person name="Barry K."/>
            <person name="Labutti K."/>
            <person name="Kuo R."/>
            <person name="Ohm R.A."/>
            <person name="Bhattacharya S.S."/>
            <person name="Shirouzu T."/>
            <person name="Yoshinaga Y."/>
            <person name="Martin F.M."/>
            <person name="Grigoriev I.V."/>
            <person name="Hibbett D.S."/>
        </authorList>
    </citation>
    <scope>NUCLEOTIDE SEQUENCE [LARGE SCALE GENOMIC DNA]</scope>
    <source>
        <strain evidence="1 2">HHB14362 ss-1</strain>
    </source>
</reference>
<accession>A0A165Q9E8</accession>
<proteinExistence type="predicted"/>
<sequence length="149" mass="16455">MSGVAPIPQYPDIVMAHSLLGQFGRYHWFLFVADSASKSAEESKIHVIDIPLPDDPSDAWRFENQHVNLNSVPSSICAAAVIGRVPQGKTVSGLVQLLETIPLNEIPPVDAGKEPNFTCRVWIKEAVRRLHAAGFLVCSDVDELEHEMR</sequence>
<dbReference type="AlphaFoldDB" id="A0A165Q9E8"/>
<dbReference type="InterPro" id="IPR054208">
    <property type="entry name" value="DUF6914"/>
</dbReference>
<evidence type="ECO:0000313" key="2">
    <source>
        <dbReference type="Proteomes" id="UP000076761"/>
    </source>
</evidence>
<dbReference type="InParanoid" id="A0A165Q9E8"/>
<name>A0A165Q9E8_9AGAM</name>
<dbReference type="Pfam" id="PF21858">
    <property type="entry name" value="DUF6914"/>
    <property type="match status" value="1"/>
</dbReference>
<dbReference type="EMBL" id="KV425599">
    <property type="protein sequence ID" value="KZT22101.1"/>
    <property type="molecule type" value="Genomic_DNA"/>
</dbReference>